<dbReference type="OrthoDB" id="2830113at2759"/>
<dbReference type="Pfam" id="PF07366">
    <property type="entry name" value="SnoaL"/>
    <property type="match status" value="1"/>
</dbReference>
<organism evidence="1 2">
    <name type="scientific">Gnomoniopsis smithogilvyi</name>
    <dbReference type="NCBI Taxonomy" id="1191159"/>
    <lineage>
        <taxon>Eukaryota</taxon>
        <taxon>Fungi</taxon>
        <taxon>Dikarya</taxon>
        <taxon>Ascomycota</taxon>
        <taxon>Pezizomycotina</taxon>
        <taxon>Sordariomycetes</taxon>
        <taxon>Sordariomycetidae</taxon>
        <taxon>Diaporthales</taxon>
        <taxon>Gnomoniaceae</taxon>
        <taxon>Gnomoniopsis</taxon>
    </lineage>
</organism>
<evidence type="ECO:0000313" key="1">
    <source>
        <dbReference type="EMBL" id="KAJ4391311.1"/>
    </source>
</evidence>
<name>A0A9W9CXM5_9PEZI</name>
<comment type="caution">
    <text evidence="1">The sequence shown here is derived from an EMBL/GenBank/DDBJ whole genome shotgun (WGS) entry which is preliminary data.</text>
</comment>
<dbReference type="InterPro" id="IPR009959">
    <property type="entry name" value="Cyclase_SnoaL-like"/>
</dbReference>
<reference evidence="1" key="1">
    <citation type="submission" date="2022-10" db="EMBL/GenBank/DDBJ databases">
        <title>Tapping the CABI collections for fungal endophytes: first genome assemblies for Collariella, Neodidymelliopsis, Ascochyta clinopodiicola, Didymella pomorum, Didymosphaeria variabile, Neocosmospora piperis and Neocucurbitaria cava.</title>
        <authorList>
            <person name="Hill R."/>
        </authorList>
    </citation>
    <scope>NUCLEOTIDE SEQUENCE</scope>
    <source>
        <strain evidence="1">IMI 355082</strain>
    </source>
</reference>
<dbReference type="Proteomes" id="UP001140453">
    <property type="component" value="Unassembled WGS sequence"/>
</dbReference>
<dbReference type="GO" id="GO:0030638">
    <property type="term" value="P:polyketide metabolic process"/>
    <property type="evidence" value="ECO:0007669"/>
    <property type="project" value="InterPro"/>
</dbReference>
<evidence type="ECO:0000313" key="2">
    <source>
        <dbReference type="Proteomes" id="UP001140453"/>
    </source>
</evidence>
<dbReference type="InterPro" id="IPR032710">
    <property type="entry name" value="NTF2-like_dom_sf"/>
</dbReference>
<dbReference type="AlphaFoldDB" id="A0A9W9CXM5"/>
<accession>A0A9W9CXM5</accession>
<dbReference type="SUPFAM" id="SSF54427">
    <property type="entry name" value="NTF2-like"/>
    <property type="match status" value="1"/>
</dbReference>
<gene>
    <name evidence="1" type="ORF">N0V93_004928</name>
</gene>
<proteinExistence type="predicted"/>
<protein>
    <recommendedName>
        <fullName evidence="3">SnoaL-like polyketide cyclase</fullName>
    </recommendedName>
</protein>
<evidence type="ECO:0008006" key="3">
    <source>
        <dbReference type="Google" id="ProtNLM"/>
    </source>
</evidence>
<keyword evidence="2" id="KW-1185">Reference proteome</keyword>
<dbReference type="EMBL" id="JAPEVB010000003">
    <property type="protein sequence ID" value="KAJ4391311.1"/>
    <property type="molecule type" value="Genomic_DNA"/>
</dbReference>
<sequence length="281" mass="31389">MVNSTLQSILVPMIIDDISILNFDKDQFPEVEIDGEVFCIIAVRKDISILSNDGSALASDYAGRVHIDCFPKLTATLETNLKVRSTAAHVFITGFKSDGFSPNNTPNIKSSESIVDTDSLREAARATKPPTLLARNISHHVGNMNSDTLKQRYQAYIDAINGRKMSQTLHEFCHDVVIHNGKSLPLVEYRKLMEDAQALMPDLEFSIANSLVDADKQILAAKIDFLRTPIGELAEVTPLECVRKEVKYNEIVFYWFQDGKIAQVVSLVDLTGYRKQVTAQR</sequence>
<dbReference type="Gene3D" id="3.10.450.50">
    <property type="match status" value="1"/>
</dbReference>